<feature type="compositionally biased region" description="Low complexity" evidence="1">
    <location>
        <begin position="20"/>
        <end position="30"/>
    </location>
</feature>
<feature type="region of interest" description="Disordered" evidence="1">
    <location>
        <begin position="20"/>
        <end position="57"/>
    </location>
</feature>
<comment type="caution">
    <text evidence="2">The sequence shown here is derived from an EMBL/GenBank/DDBJ whole genome shotgun (WGS) entry which is preliminary data.</text>
</comment>
<sequence>MHSSYCCLCSLTPSLHPSSLTPSLLLPTPSQVSPHPLTPTSGQSSNDSGSGMGGGTLLICRGEYKRSRGLHSKPSIDPHTDLLERAVLSAHVHSSG</sequence>
<name>A0AAN8MCW2_9TELE</name>
<reference evidence="2 3" key="1">
    <citation type="submission" date="2021-04" db="EMBL/GenBank/DDBJ databases">
        <authorList>
            <person name="De Guttry C."/>
            <person name="Zahm M."/>
            <person name="Klopp C."/>
            <person name="Cabau C."/>
            <person name="Louis A."/>
            <person name="Berthelot C."/>
            <person name="Parey E."/>
            <person name="Roest Crollius H."/>
            <person name="Montfort J."/>
            <person name="Robinson-Rechavi M."/>
            <person name="Bucao C."/>
            <person name="Bouchez O."/>
            <person name="Gislard M."/>
            <person name="Lluch J."/>
            <person name="Milhes M."/>
            <person name="Lampietro C."/>
            <person name="Lopez Roques C."/>
            <person name="Donnadieu C."/>
            <person name="Braasch I."/>
            <person name="Desvignes T."/>
            <person name="Postlethwait J."/>
            <person name="Bobe J."/>
            <person name="Wedekind C."/>
            <person name="Guiguen Y."/>
        </authorList>
    </citation>
    <scope>NUCLEOTIDE SEQUENCE [LARGE SCALE GENOMIC DNA]</scope>
    <source>
        <strain evidence="2">Cs_M1</strain>
        <tissue evidence="2">Blood</tissue>
    </source>
</reference>
<evidence type="ECO:0000313" key="2">
    <source>
        <dbReference type="EMBL" id="KAK6328419.1"/>
    </source>
</evidence>
<dbReference type="EMBL" id="JAGTTL010000001">
    <property type="protein sequence ID" value="KAK6328419.1"/>
    <property type="molecule type" value="Genomic_DNA"/>
</dbReference>
<organism evidence="2 3">
    <name type="scientific">Coregonus suidteri</name>
    <dbReference type="NCBI Taxonomy" id="861788"/>
    <lineage>
        <taxon>Eukaryota</taxon>
        <taxon>Metazoa</taxon>
        <taxon>Chordata</taxon>
        <taxon>Craniata</taxon>
        <taxon>Vertebrata</taxon>
        <taxon>Euteleostomi</taxon>
        <taxon>Actinopterygii</taxon>
        <taxon>Neopterygii</taxon>
        <taxon>Teleostei</taxon>
        <taxon>Protacanthopterygii</taxon>
        <taxon>Salmoniformes</taxon>
        <taxon>Salmonidae</taxon>
        <taxon>Coregoninae</taxon>
        <taxon>Coregonus</taxon>
    </lineage>
</organism>
<dbReference type="AlphaFoldDB" id="A0AAN8MCW2"/>
<proteinExistence type="predicted"/>
<accession>A0AAN8MCW2</accession>
<keyword evidence="3" id="KW-1185">Reference proteome</keyword>
<evidence type="ECO:0000256" key="1">
    <source>
        <dbReference type="SAM" id="MobiDB-lite"/>
    </source>
</evidence>
<dbReference type="Proteomes" id="UP001356427">
    <property type="component" value="Unassembled WGS sequence"/>
</dbReference>
<evidence type="ECO:0000313" key="3">
    <source>
        <dbReference type="Proteomes" id="UP001356427"/>
    </source>
</evidence>
<protein>
    <submittedName>
        <fullName evidence="2">Uncharacterized protein</fullName>
    </submittedName>
</protein>
<gene>
    <name evidence="2" type="ORF">J4Q44_G00003970</name>
</gene>